<evidence type="ECO:0000256" key="3">
    <source>
        <dbReference type="ARBA" id="ARBA00022676"/>
    </source>
</evidence>
<evidence type="ECO:0000313" key="14">
    <source>
        <dbReference type="Proteomes" id="UP001501844"/>
    </source>
</evidence>
<evidence type="ECO:0000256" key="7">
    <source>
        <dbReference type="ARBA" id="ARBA00022984"/>
    </source>
</evidence>
<keyword evidence="6" id="KW-0133">Cell shape</keyword>
<evidence type="ECO:0000256" key="1">
    <source>
        <dbReference type="ARBA" id="ARBA00022475"/>
    </source>
</evidence>
<dbReference type="Proteomes" id="UP001501844">
    <property type="component" value="Unassembled WGS sequence"/>
</dbReference>
<name>A0ABP8FF87_9BACT</name>
<evidence type="ECO:0000313" key="13">
    <source>
        <dbReference type="EMBL" id="GAA4302450.1"/>
    </source>
</evidence>
<reference evidence="14" key="1">
    <citation type="journal article" date="2019" name="Int. J. Syst. Evol. Microbiol.">
        <title>The Global Catalogue of Microorganisms (GCM) 10K type strain sequencing project: providing services to taxonomists for standard genome sequencing and annotation.</title>
        <authorList>
            <consortium name="The Broad Institute Genomics Platform"/>
            <consortium name="The Broad Institute Genome Sequencing Center for Infectious Disease"/>
            <person name="Wu L."/>
            <person name="Ma J."/>
        </authorList>
    </citation>
    <scope>NUCLEOTIDE SEQUENCE [LARGE SCALE GENOMIC DNA]</scope>
    <source>
        <strain evidence="14">JCM 17917</strain>
    </source>
</reference>
<keyword evidence="5 11" id="KW-0812">Transmembrane</keyword>
<evidence type="ECO:0000256" key="10">
    <source>
        <dbReference type="ARBA" id="ARBA00023316"/>
    </source>
</evidence>
<dbReference type="PANTHER" id="PTHR30400">
    <property type="entry name" value="MONOFUNCTIONAL BIOSYNTHETIC PEPTIDOGLYCAN TRANSGLYCOSYLASE"/>
    <property type="match status" value="1"/>
</dbReference>
<dbReference type="InterPro" id="IPR023346">
    <property type="entry name" value="Lysozyme-like_dom_sf"/>
</dbReference>
<evidence type="ECO:0000256" key="11">
    <source>
        <dbReference type="SAM" id="Phobius"/>
    </source>
</evidence>
<keyword evidence="3" id="KW-0328">Glycosyltransferase</keyword>
<organism evidence="13 14">
    <name type="scientific">Nibribacter koreensis</name>
    <dbReference type="NCBI Taxonomy" id="1084519"/>
    <lineage>
        <taxon>Bacteria</taxon>
        <taxon>Pseudomonadati</taxon>
        <taxon>Bacteroidota</taxon>
        <taxon>Cytophagia</taxon>
        <taxon>Cytophagales</taxon>
        <taxon>Hymenobacteraceae</taxon>
        <taxon>Nibribacter</taxon>
    </lineage>
</organism>
<feature type="transmembrane region" description="Helical" evidence="11">
    <location>
        <begin position="24"/>
        <end position="44"/>
    </location>
</feature>
<dbReference type="SUPFAM" id="SSF53955">
    <property type="entry name" value="Lysozyme-like"/>
    <property type="match status" value="1"/>
</dbReference>
<dbReference type="EMBL" id="BAABGX010000001">
    <property type="protein sequence ID" value="GAA4302450.1"/>
    <property type="molecule type" value="Genomic_DNA"/>
</dbReference>
<evidence type="ECO:0000256" key="9">
    <source>
        <dbReference type="ARBA" id="ARBA00023136"/>
    </source>
</evidence>
<keyword evidence="9 11" id="KW-0472">Membrane</keyword>
<evidence type="ECO:0000256" key="6">
    <source>
        <dbReference type="ARBA" id="ARBA00022960"/>
    </source>
</evidence>
<keyword evidence="2" id="KW-0997">Cell inner membrane</keyword>
<dbReference type="Pfam" id="PF00912">
    <property type="entry name" value="Transgly"/>
    <property type="match status" value="1"/>
</dbReference>
<proteinExistence type="predicted"/>
<comment type="caution">
    <text evidence="13">The sequence shown here is derived from an EMBL/GenBank/DDBJ whole genome shotgun (WGS) entry which is preliminary data.</text>
</comment>
<keyword evidence="4" id="KW-0808">Transferase</keyword>
<dbReference type="InterPro" id="IPR001264">
    <property type="entry name" value="Glyco_trans_51"/>
</dbReference>
<dbReference type="PANTHER" id="PTHR30400:SF0">
    <property type="entry name" value="BIOSYNTHETIC PEPTIDOGLYCAN TRANSGLYCOSYLASE"/>
    <property type="match status" value="1"/>
</dbReference>
<evidence type="ECO:0000256" key="8">
    <source>
        <dbReference type="ARBA" id="ARBA00022989"/>
    </source>
</evidence>
<evidence type="ECO:0000256" key="5">
    <source>
        <dbReference type="ARBA" id="ARBA00022692"/>
    </source>
</evidence>
<evidence type="ECO:0000259" key="12">
    <source>
        <dbReference type="Pfam" id="PF00912"/>
    </source>
</evidence>
<evidence type="ECO:0000256" key="4">
    <source>
        <dbReference type="ARBA" id="ARBA00022679"/>
    </source>
</evidence>
<accession>A0ABP8FF87</accession>
<keyword evidence="8 11" id="KW-1133">Transmembrane helix</keyword>
<dbReference type="InterPro" id="IPR011812">
    <property type="entry name" value="Pep_trsgly"/>
</dbReference>
<gene>
    <name evidence="13" type="ORF">GCM10023183_14320</name>
</gene>
<dbReference type="InterPro" id="IPR036950">
    <property type="entry name" value="PBP_transglycosylase"/>
</dbReference>
<evidence type="ECO:0000256" key="2">
    <source>
        <dbReference type="ARBA" id="ARBA00022519"/>
    </source>
</evidence>
<keyword evidence="14" id="KW-1185">Reference proteome</keyword>
<feature type="domain" description="Glycosyl transferase family 51" evidence="12">
    <location>
        <begin position="450"/>
        <end position="601"/>
    </location>
</feature>
<keyword evidence="1" id="KW-1003">Cell membrane</keyword>
<protein>
    <submittedName>
        <fullName evidence="13">Biosynthetic peptidoglycan transglycosylase</fullName>
    </submittedName>
</protein>
<sequence length="674" mass="76190">MFSFIISIALSDTIKQKPFNKKKLFIWLGSILTLLVVAFGVFLLNRERLLQYAVSKVIQKVEAKYPAKLHIGSAKFVDLNTVMVQHIQFLPIDQPKLLQIDSVEATVSFRSLFLGRMVFKQFNVSNGIIDAVKEGKVDNFSFLLKKKGAQQASADTVKQSNYGVLLNRLIETVFENVPDGVNFQRLGVSLKNDSLFIGVKIPSLTVEDGVILSKMVISTDSVTNTMNVKGLVDPDEYLLSAKMYGDKPGGIEVPYIERKWGATMRFDTLSLSITGKKFKNGQLTVTGESSGHSLVLNHPKIADEDVFVKDGALKYVITLGDHYYSLDTLSEVRINKAVFYPQLTYETRPNRKIGIKIDSPNIPANDLFESMPPGLFDTFQGMKATGSFKYHMDFYVDMAKVDSLTFNSDLDAQNLTITQFGVQDLRKLNQEFVHTVYENGKELRSFPVGPSYPKFTPYAQISPYLKNSILTAEDPKFMTHKGFHEGAFRHSLITNIKEGSFVRGGSTVSMQLVKNVFLTRKKTITRKVEEALIVWLIENLKISNKQRMYEVYLNVIEWGPGVYGVKEAAQFYFQKLPSQLTLEESMFLASIVPKPKQYRSYFDAYGNLRSYPRYFFKLISGNMLKKGLISYNDYNSVSTHVDLKGRAADFIIKIKPDTTMIMDTLQLAPIDLLD</sequence>
<dbReference type="Gene3D" id="1.10.3810.10">
    <property type="entry name" value="Biosynthetic peptidoglycan transglycosylase-like"/>
    <property type="match status" value="1"/>
</dbReference>
<keyword evidence="7" id="KW-0573">Peptidoglycan synthesis</keyword>
<keyword evidence="10" id="KW-0961">Cell wall biogenesis/degradation</keyword>